<dbReference type="Pfam" id="PF04505">
    <property type="entry name" value="CD225"/>
    <property type="match status" value="1"/>
</dbReference>
<evidence type="ECO:0000256" key="3">
    <source>
        <dbReference type="ARBA" id="ARBA00022692"/>
    </source>
</evidence>
<evidence type="ECO:0000256" key="1">
    <source>
        <dbReference type="ARBA" id="ARBA00004370"/>
    </source>
</evidence>
<protein>
    <submittedName>
        <fullName evidence="8">Uncharacterized protein LOC106157341</fullName>
    </submittedName>
</protein>
<name>A0A1S3HSA5_LINAN</name>
<evidence type="ECO:0000256" key="5">
    <source>
        <dbReference type="ARBA" id="ARBA00023136"/>
    </source>
</evidence>
<feature type="transmembrane region" description="Helical" evidence="6">
    <location>
        <begin position="149"/>
        <end position="173"/>
    </location>
</feature>
<evidence type="ECO:0000313" key="7">
    <source>
        <dbReference type="Proteomes" id="UP000085678"/>
    </source>
</evidence>
<dbReference type="RefSeq" id="XP_013388426.1">
    <property type="nucleotide sequence ID" value="XM_013532972.1"/>
</dbReference>
<keyword evidence="7" id="KW-1185">Reference proteome</keyword>
<keyword evidence="4 6" id="KW-1133">Transmembrane helix</keyword>
<organism evidence="7 8">
    <name type="scientific">Lingula anatina</name>
    <name type="common">Brachiopod</name>
    <name type="synonym">Lingula unguis</name>
    <dbReference type="NCBI Taxonomy" id="7574"/>
    <lineage>
        <taxon>Eukaryota</taxon>
        <taxon>Metazoa</taxon>
        <taxon>Spiralia</taxon>
        <taxon>Lophotrochozoa</taxon>
        <taxon>Brachiopoda</taxon>
        <taxon>Linguliformea</taxon>
        <taxon>Lingulata</taxon>
        <taxon>Lingulida</taxon>
        <taxon>Linguloidea</taxon>
        <taxon>Lingulidae</taxon>
        <taxon>Lingula</taxon>
    </lineage>
</organism>
<proteinExistence type="inferred from homology"/>
<accession>A0A1S3HSA5</accession>
<dbReference type="InterPro" id="IPR007593">
    <property type="entry name" value="CD225/Dispanin_fam"/>
</dbReference>
<dbReference type="Proteomes" id="UP000085678">
    <property type="component" value="Unplaced"/>
</dbReference>
<sequence>MSVEVPCSDVKPDSLSLYGQVRRGRYSLPQLYGEAEEVTFGDRPIYCQPFTCGQQAMHDLKPGYGPLPGQTAYSTGLQGTVVMTAQSRVGPSALIVTHQQQPQSYISLSIFVMLCCNVLFGLIAVVFSIQSDNAAHIYDHSGARTKGKIALFFNTVGIVSSLIAVTVVVSYVISRGNVTNTNRW</sequence>
<dbReference type="AlphaFoldDB" id="A0A1S3HSA5"/>
<reference evidence="8" key="1">
    <citation type="submission" date="2025-08" db="UniProtKB">
        <authorList>
            <consortium name="RefSeq"/>
        </authorList>
    </citation>
    <scope>IDENTIFICATION</scope>
    <source>
        <tissue evidence="8">Gonads</tissue>
    </source>
</reference>
<keyword evidence="3 6" id="KW-0812">Transmembrane</keyword>
<evidence type="ECO:0000256" key="4">
    <source>
        <dbReference type="ARBA" id="ARBA00022989"/>
    </source>
</evidence>
<keyword evidence="5 6" id="KW-0472">Membrane</keyword>
<dbReference type="GeneID" id="106157341"/>
<comment type="subcellular location">
    <subcellularLocation>
        <location evidence="1">Membrane</location>
    </subcellularLocation>
</comment>
<feature type="transmembrane region" description="Helical" evidence="6">
    <location>
        <begin position="105"/>
        <end position="129"/>
    </location>
</feature>
<dbReference type="InterPro" id="IPR051423">
    <property type="entry name" value="CD225/Dispanin"/>
</dbReference>
<evidence type="ECO:0000313" key="8">
    <source>
        <dbReference type="RefSeq" id="XP_013388426.1"/>
    </source>
</evidence>
<dbReference type="PANTHER" id="PTHR14948:SF25">
    <property type="entry name" value="DUF4190 DOMAIN-CONTAINING PROTEIN"/>
    <property type="match status" value="1"/>
</dbReference>
<evidence type="ECO:0000256" key="2">
    <source>
        <dbReference type="ARBA" id="ARBA00006843"/>
    </source>
</evidence>
<comment type="similarity">
    <text evidence="2">Belongs to the CD225/Dispanin family.</text>
</comment>
<dbReference type="GO" id="GO:0016020">
    <property type="term" value="C:membrane"/>
    <property type="evidence" value="ECO:0007669"/>
    <property type="project" value="UniProtKB-SubCell"/>
</dbReference>
<dbReference type="InParanoid" id="A0A1S3HSA5"/>
<evidence type="ECO:0000256" key="6">
    <source>
        <dbReference type="SAM" id="Phobius"/>
    </source>
</evidence>
<gene>
    <name evidence="8" type="primary">LOC106157341</name>
</gene>
<dbReference type="KEGG" id="lak:106157341"/>
<dbReference type="PANTHER" id="PTHR14948">
    <property type="entry name" value="NG5"/>
    <property type="match status" value="1"/>
</dbReference>
<dbReference type="OrthoDB" id="10038436at2759"/>